<feature type="transmembrane region" description="Helical" evidence="1">
    <location>
        <begin position="185"/>
        <end position="204"/>
    </location>
</feature>
<evidence type="ECO:0000313" key="4">
    <source>
        <dbReference type="Proteomes" id="UP000199213"/>
    </source>
</evidence>
<feature type="transmembrane region" description="Helical" evidence="1">
    <location>
        <begin position="115"/>
        <end position="135"/>
    </location>
</feature>
<keyword evidence="1" id="KW-0812">Transmembrane</keyword>
<feature type="transmembrane region" description="Helical" evidence="1">
    <location>
        <begin position="70"/>
        <end position="95"/>
    </location>
</feature>
<keyword evidence="1" id="KW-1133">Transmembrane helix</keyword>
<dbReference type="GO" id="GO:0004175">
    <property type="term" value="F:endopeptidase activity"/>
    <property type="evidence" value="ECO:0007669"/>
    <property type="project" value="UniProtKB-ARBA"/>
</dbReference>
<dbReference type="PANTHER" id="PTHR39430">
    <property type="entry name" value="MEMBRANE-ASSOCIATED PROTEASE-RELATED"/>
    <property type="match status" value="1"/>
</dbReference>
<dbReference type="PANTHER" id="PTHR39430:SF1">
    <property type="entry name" value="PROTEASE"/>
    <property type="match status" value="1"/>
</dbReference>
<feature type="transmembrane region" description="Helical" evidence="1">
    <location>
        <begin position="147"/>
        <end position="165"/>
    </location>
</feature>
<dbReference type="Pfam" id="PF02517">
    <property type="entry name" value="Rce1-like"/>
    <property type="match status" value="1"/>
</dbReference>
<evidence type="ECO:0000259" key="2">
    <source>
        <dbReference type="Pfam" id="PF02517"/>
    </source>
</evidence>
<dbReference type="InterPro" id="IPR003675">
    <property type="entry name" value="Rce1/LyrA-like_dom"/>
</dbReference>
<keyword evidence="1" id="KW-0472">Membrane</keyword>
<protein>
    <recommendedName>
        <fullName evidence="2">CAAX prenyl protease 2/Lysostaphin resistance protein A-like domain-containing protein</fullName>
    </recommendedName>
</protein>
<organism evidence="3 4">
    <name type="scientific">Actinopolyspora mzabensis</name>
    <dbReference type="NCBI Taxonomy" id="995066"/>
    <lineage>
        <taxon>Bacteria</taxon>
        <taxon>Bacillati</taxon>
        <taxon>Actinomycetota</taxon>
        <taxon>Actinomycetes</taxon>
        <taxon>Actinopolysporales</taxon>
        <taxon>Actinopolysporaceae</taxon>
        <taxon>Actinopolyspora</taxon>
    </lineage>
</organism>
<keyword evidence="4" id="KW-1185">Reference proteome</keyword>
<feature type="domain" description="CAAX prenyl protease 2/Lysostaphin resistance protein A-like" evidence="2">
    <location>
        <begin position="154"/>
        <end position="245"/>
    </location>
</feature>
<proteinExistence type="predicted"/>
<gene>
    <name evidence="3" type="ORF">SAMN04487820_11554</name>
</gene>
<accession>A0A1G9FI73</accession>
<feature type="transmembrane region" description="Helical" evidence="1">
    <location>
        <begin position="211"/>
        <end position="228"/>
    </location>
</feature>
<dbReference type="Proteomes" id="UP000199213">
    <property type="component" value="Unassembled WGS sequence"/>
</dbReference>
<sequence>MDTSEAVDGATRPASPLLRGILRARRPTGAVVGILVVLGCFLLGQIVSAIAFAMAVVFTGDLSVLSSMRIGLASQVALTCGFIGSVLGLVLWLPLKEVRPFGSVGFLPARRPARSVSLGAGVALLAISVLVLGNVAANQLVFESSGAGYAIVGALALTLLGFVVQASTEEILTRGYLMQVTWRKWGLTAALVAQAVVFTLLHGLNTGFGPLPLLNLVLISFVLAYWALAEGGLWGVCAFHTVWNWCQGNIYGVEVSGMNLTATLADTRPAEGGSALLNGGAFGIEGGLPTTVVLLCLLVIAVLAYRRRRSGFASEPTRP</sequence>
<dbReference type="GO" id="GO:0080120">
    <property type="term" value="P:CAAX-box protein maturation"/>
    <property type="evidence" value="ECO:0007669"/>
    <property type="project" value="UniProtKB-ARBA"/>
</dbReference>
<dbReference type="AlphaFoldDB" id="A0A1G9FI73"/>
<evidence type="ECO:0000256" key="1">
    <source>
        <dbReference type="SAM" id="Phobius"/>
    </source>
</evidence>
<dbReference type="EMBL" id="FNFM01000015">
    <property type="protein sequence ID" value="SDK88090.1"/>
    <property type="molecule type" value="Genomic_DNA"/>
</dbReference>
<dbReference type="RefSeq" id="WP_245694704.1">
    <property type="nucleotide sequence ID" value="NZ_FNFM01000015.1"/>
</dbReference>
<feature type="transmembrane region" description="Helical" evidence="1">
    <location>
        <begin position="286"/>
        <end position="305"/>
    </location>
</feature>
<name>A0A1G9FI73_ACTMZ</name>
<reference evidence="4" key="1">
    <citation type="submission" date="2016-10" db="EMBL/GenBank/DDBJ databases">
        <authorList>
            <person name="Varghese N."/>
            <person name="Submissions S."/>
        </authorList>
    </citation>
    <scope>NUCLEOTIDE SEQUENCE [LARGE SCALE GENOMIC DNA]</scope>
    <source>
        <strain evidence="4">DSM 45460</strain>
    </source>
</reference>
<evidence type="ECO:0000313" key="3">
    <source>
        <dbReference type="EMBL" id="SDK88090.1"/>
    </source>
</evidence>
<feature type="transmembrane region" description="Helical" evidence="1">
    <location>
        <begin position="30"/>
        <end position="58"/>
    </location>
</feature>